<dbReference type="InterPro" id="IPR022643">
    <property type="entry name" value="De-COase2_C"/>
</dbReference>
<comment type="catalytic activity">
    <reaction evidence="9">
        <text>carboxyspermidine + H(+) = spermidine + CO2</text>
        <dbReference type="Rhea" id="RHEA:34095"/>
        <dbReference type="ChEBI" id="CHEBI:15378"/>
        <dbReference type="ChEBI" id="CHEBI:16526"/>
        <dbReference type="ChEBI" id="CHEBI:57834"/>
        <dbReference type="ChEBI" id="CHEBI:65072"/>
        <dbReference type="EC" id="4.1.1.96"/>
    </reaction>
</comment>
<dbReference type="Gene3D" id="2.40.37.10">
    <property type="entry name" value="Lyase, Ornithine Decarboxylase, Chain A, domain 1"/>
    <property type="match status" value="1"/>
</dbReference>
<dbReference type="OrthoDB" id="9804410at2"/>
<dbReference type="EC" id="4.1.1.96" evidence="2"/>
<dbReference type="Gene3D" id="3.20.20.10">
    <property type="entry name" value="Alanine racemase"/>
    <property type="match status" value="1"/>
</dbReference>
<keyword evidence="7" id="KW-0456">Lyase</keyword>
<accession>A0A1H0FWT9</accession>
<evidence type="ECO:0000256" key="1">
    <source>
        <dbReference type="ARBA" id="ARBA00001933"/>
    </source>
</evidence>
<dbReference type="AlphaFoldDB" id="A0A1H0FWT9"/>
<dbReference type="RefSeq" id="WP_092066335.1">
    <property type="nucleotide sequence ID" value="NZ_FNIN01000015.1"/>
</dbReference>
<dbReference type="PIRSF" id="PIRSF038941">
    <property type="entry name" value="NspC"/>
    <property type="match status" value="1"/>
</dbReference>
<keyword evidence="5" id="KW-0663">Pyridoxal phosphate</keyword>
<comment type="cofactor">
    <cofactor evidence="1">
        <name>pyridoxal 5'-phosphate</name>
        <dbReference type="ChEBI" id="CHEBI:597326"/>
    </cofactor>
</comment>
<dbReference type="NCBIfam" id="TIGR01047">
    <property type="entry name" value="nspC"/>
    <property type="match status" value="1"/>
</dbReference>
<evidence type="ECO:0000259" key="12">
    <source>
        <dbReference type="Pfam" id="PF00278"/>
    </source>
</evidence>
<dbReference type="CDD" id="cd06829">
    <property type="entry name" value="PLPDE_III_CANSDC"/>
    <property type="match status" value="1"/>
</dbReference>
<evidence type="ECO:0000313" key="14">
    <source>
        <dbReference type="Proteomes" id="UP000199602"/>
    </source>
</evidence>
<feature type="domain" description="Orn/DAP/Arg decarboxylase 2 C-terminal" evidence="12">
    <location>
        <begin position="172"/>
        <end position="350"/>
    </location>
</feature>
<dbReference type="GO" id="GO:0008836">
    <property type="term" value="F:diaminopimelate decarboxylase activity"/>
    <property type="evidence" value="ECO:0007669"/>
    <property type="project" value="TreeGrafter"/>
</dbReference>
<evidence type="ECO:0000256" key="2">
    <source>
        <dbReference type="ARBA" id="ARBA00012259"/>
    </source>
</evidence>
<evidence type="ECO:0000256" key="10">
    <source>
        <dbReference type="ARBA" id="ARBA00047389"/>
    </source>
</evidence>
<evidence type="ECO:0000256" key="4">
    <source>
        <dbReference type="ARBA" id="ARBA00022793"/>
    </source>
</evidence>
<dbReference type="PANTHER" id="PTHR43727">
    <property type="entry name" value="DIAMINOPIMELATE DECARBOXYLASE"/>
    <property type="match status" value="1"/>
</dbReference>
<feature type="binding site" evidence="11">
    <location>
        <position position="258"/>
    </location>
    <ligand>
        <name>substrate</name>
    </ligand>
</feature>
<dbReference type="InterPro" id="IPR009006">
    <property type="entry name" value="Ala_racemase/Decarboxylase_C"/>
</dbReference>
<comment type="catalytic activity">
    <reaction evidence="10">
        <text>carboxynorspermidine + H(+) = norspermidine + CO2</text>
        <dbReference type="Rhea" id="RHEA:34099"/>
        <dbReference type="ChEBI" id="CHEBI:15378"/>
        <dbReference type="ChEBI" id="CHEBI:16526"/>
        <dbReference type="ChEBI" id="CHEBI:57920"/>
        <dbReference type="ChEBI" id="CHEBI:65070"/>
        <dbReference type="EC" id="4.1.1.96"/>
    </reaction>
</comment>
<dbReference type="STRING" id="206665.SAMN04488516_1156"/>
<proteinExistence type="inferred from homology"/>
<dbReference type="GO" id="GO:0045312">
    <property type="term" value="P:nor-spermidine biosynthetic process"/>
    <property type="evidence" value="ECO:0007669"/>
    <property type="project" value="InterPro"/>
</dbReference>
<keyword evidence="14" id="KW-1185">Reference proteome</keyword>
<evidence type="ECO:0000256" key="5">
    <source>
        <dbReference type="ARBA" id="ARBA00022898"/>
    </source>
</evidence>
<evidence type="ECO:0000256" key="3">
    <source>
        <dbReference type="ARBA" id="ARBA00013633"/>
    </source>
</evidence>
<evidence type="ECO:0000256" key="9">
    <source>
        <dbReference type="ARBA" id="ARBA00047351"/>
    </source>
</evidence>
<evidence type="ECO:0000256" key="6">
    <source>
        <dbReference type="ARBA" id="ARBA00023066"/>
    </source>
</evidence>
<protein>
    <recommendedName>
        <fullName evidence="3">Carboxynorspermidine/carboxyspermidine decarboxylase</fullName>
        <ecNumber evidence="2">4.1.1.96</ecNumber>
    </recommendedName>
</protein>
<organism evidence="13 14">
    <name type="scientific">Desulfonauticus submarinus</name>
    <dbReference type="NCBI Taxonomy" id="206665"/>
    <lineage>
        <taxon>Bacteria</taxon>
        <taxon>Pseudomonadati</taxon>
        <taxon>Thermodesulfobacteriota</taxon>
        <taxon>Desulfovibrionia</taxon>
        <taxon>Desulfovibrionales</taxon>
        <taxon>Desulfonauticaceae</taxon>
        <taxon>Desulfonauticus</taxon>
    </lineage>
</organism>
<feature type="binding site" evidence="11">
    <location>
        <position position="294"/>
    </location>
    <ligand>
        <name>substrate</name>
    </ligand>
</feature>
<dbReference type="EMBL" id="FNIN01000015">
    <property type="protein sequence ID" value="SDN99158.1"/>
    <property type="molecule type" value="Genomic_DNA"/>
</dbReference>
<gene>
    <name evidence="13" type="ORF">SAMN04488516_1156</name>
</gene>
<reference evidence="13 14" key="1">
    <citation type="submission" date="2016-10" db="EMBL/GenBank/DDBJ databases">
        <authorList>
            <person name="de Groot N.N."/>
        </authorList>
    </citation>
    <scope>NUCLEOTIDE SEQUENCE [LARGE SCALE GENOMIC DNA]</scope>
    <source>
        <strain evidence="13 14">DSM 15269</strain>
    </source>
</reference>
<dbReference type="PANTHER" id="PTHR43727:SF1">
    <property type="entry name" value="CARBOXYNORSPERMIDINE_CARBOXYSPERMIDINE DECARBOXYLASE"/>
    <property type="match status" value="1"/>
</dbReference>
<sequence>MLDLAKHSLLNVEKNFPSKLIQKVQTPCYLISEPIIEDNCKILKQIQDQTGAKILLALKAFLLPSTFPIIRKYLCGICASGLFEAKVGSNFFKKEVHTFSPAYKKEEIEEIASCSTTLIFNSIYQLYNFLPVVKKINPKIQIGLRINPLYSEIKTKLYDPCQPGSRFGILPHQLNTDTLQKIDGFHFHALCEQDSPTLKNVLRSVEHHFGNYLYKLKWINLGGGHHITRQGYNKDLLMEIIFNLQKKYDLTVYLEPGEAVVLNAGVLVTKVLDIVENDIKIAILDTSAENHMPDVLAMPYRPQIVGAAEPNHYPYTYRLGGITCLAGDIIGDYSFKLPLQREQKLVFTDMALYSFVKNTTFNGINLPSIITFNNQQQITFSRHFTYQDFIQKYSSM</sequence>
<evidence type="ECO:0000256" key="8">
    <source>
        <dbReference type="ARBA" id="ARBA00025802"/>
    </source>
</evidence>
<keyword evidence="6" id="KW-0745">Spermidine biosynthesis</keyword>
<dbReference type="GO" id="GO:0009089">
    <property type="term" value="P:lysine biosynthetic process via diaminopimelate"/>
    <property type="evidence" value="ECO:0007669"/>
    <property type="project" value="TreeGrafter"/>
</dbReference>
<evidence type="ECO:0000256" key="11">
    <source>
        <dbReference type="PIRSR" id="PIRSR038941-1"/>
    </source>
</evidence>
<dbReference type="Proteomes" id="UP000199602">
    <property type="component" value="Unassembled WGS sequence"/>
</dbReference>
<dbReference type="SUPFAM" id="SSF50621">
    <property type="entry name" value="Alanine racemase C-terminal domain-like"/>
    <property type="match status" value="1"/>
</dbReference>
<dbReference type="Pfam" id="PF00278">
    <property type="entry name" value="Orn_DAP_Arg_deC"/>
    <property type="match status" value="1"/>
</dbReference>
<name>A0A1H0FWT9_9BACT</name>
<evidence type="ECO:0000313" key="13">
    <source>
        <dbReference type="EMBL" id="SDN99158.1"/>
    </source>
</evidence>
<keyword evidence="4" id="KW-0210">Decarboxylase</keyword>
<dbReference type="InterPro" id="IPR029066">
    <property type="entry name" value="PLP-binding_barrel"/>
</dbReference>
<dbReference type="GO" id="GO:0008295">
    <property type="term" value="P:spermidine biosynthetic process"/>
    <property type="evidence" value="ECO:0007669"/>
    <property type="project" value="UniProtKB-KW"/>
</dbReference>
<evidence type="ECO:0000256" key="7">
    <source>
        <dbReference type="ARBA" id="ARBA00023239"/>
    </source>
</evidence>
<dbReference type="InterPro" id="IPR005730">
    <property type="entry name" value="Nsp_de-COase"/>
</dbReference>
<dbReference type="SUPFAM" id="SSF51419">
    <property type="entry name" value="PLP-binding barrel"/>
    <property type="match status" value="1"/>
</dbReference>
<comment type="similarity">
    <text evidence="8">Belongs to the Orn/Lys/Arg decarboxylase class-II family. NspC subfamily.</text>
</comment>